<evidence type="ECO:0000259" key="9">
    <source>
        <dbReference type="PROSITE" id="PS51021"/>
    </source>
</evidence>
<dbReference type="eggNOG" id="KOG3771">
    <property type="taxonomic scope" value="Eukaryota"/>
</dbReference>
<dbReference type="RefSeq" id="XP_067526225.1">
    <property type="nucleotide sequence ID" value="XM_067670124.1"/>
</dbReference>
<dbReference type="Gene3D" id="1.20.1270.60">
    <property type="entry name" value="Arfaptin homology (AH) domain/BAR domain"/>
    <property type="match status" value="1"/>
</dbReference>
<dbReference type="InterPro" id="IPR029064">
    <property type="entry name" value="Ribosomal_eL30-like_sf"/>
</dbReference>
<dbReference type="FunFam" id="3.40.50.720:FF:000121">
    <property type="entry name" value="Prostaglandin reductase 2"/>
    <property type="match status" value="1"/>
</dbReference>
<dbReference type="GO" id="GO:1990904">
    <property type="term" value="C:ribonucleoprotein complex"/>
    <property type="evidence" value="ECO:0007669"/>
    <property type="project" value="UniProtKB-KW"/>
</dbReference>
<dbReference type="GeneID" id="93622505"/>
<keyword evidence="4" id="KW-0963">Cytoplasm</keyword>
<dbReference type="SUPFAM" id="SSF103657">
    <property type="entry name" value="BAR/IMD domain-like"/>
    <property type="match status" value="1"/>
</dbReference>
<dbReference type="GO" id="GO:0005737">
    <property type="term" value="C:cytoplasm"/>
    <property type="evidence" value="ECO:0007669"/>
    <property type="project" value="InterPro"/>
</dbReference>
<dbReference type="Pfam" id="PF16884">
    <property type="entry name" value="ADH_N_2"/>
    <property type="match status" value="1"/>
</dbReference>
<evidence type="ECO:0000256" key="5">
    <source>
        <dbReference type="ARBA" id="ARBA00023002"/>
    </source>
</evidence>
<evidence type="ECO:0000313" key="11">
    <source>
        <dbReference type="Proteomes" id="UP000009138"/>
    </source>
</evidence>
<dbReference type="Gene3D" id="3.30.1330.30">
    <property type="match status" value="1"/>
</dbReference>
<dbReference type="InterPro" id="IPR045010">
    <property type="entry name" value="MDR_fam"/>
</dbReference>
<comment type="similarity">
    <text evidence="3">Belongs to the eukaryotic ribosomal protein eL8 family.</text>
</comment>
<dbReference type="SMART" id="SM00721">
    <property type="entry name" value="BAR"/>
    <property type="match status" value="1"/>
</dbReference>
<keyword evidence="5" id="KW-0560">Oxidoreductase</keyword>
<name>I1CQU9_RHIO9</name>
<evidence type="ECO:0000256" key="4">
    <source>
        <dbReference type="ARBA" id="ARBA00022490"/>
    </source>
</evidence>
<dbReference type="InterPro" id="IPR020843">
    <property type="entry name" value="ER"/>
</dbReference>
<dbReference type="InterPro" id="IPR036291">
    <property type="entry name" value="NAD(P)-bd_dom_sf"/>
</dbReference>
<dbReference type="FunFam" id="1.20.1270.60:FF:000014">
    <property type="entry name" value="Protein hob3, variant"/>
    <property type="match status" value="1"/>
</dbReference>
<sequence>MVSNKQVLFTKIPTGFPEPGEHMQIKETTLDLDAPLQKGEFILKQLVFSVDPYMRGRMRDASIESYAPAFGLNEPMTGDTMGVVLRSNHPDYKVDDLVYGRTARGAFEEYSRVTAEEAKKSYVVRNDAKQNGLPLRHYVGVLGMPGMTAYYGLHEIGKPKRGETLYVSAASGAVGQLVGQFGKALGLYVVGSAGSDEKVDYLKSIGFDAAFNYKQGSIDHNLAKHCPKGIDIYYENVGGEMLDAVLAHANNYSRVVVCGMISQYNREKPEPLFNVINVLVKRMTVQGFIIMDHPDFEEKFLKDVTALLLDGRITYREDIAKGIEKTPEALCNVLRGVNFGKQVVEIAELSGIKKNLNRAGTTIKQKTGGADKTFDNEYEEELERFKTLEKKSNKLSKHAKQYMDSTRAIIASQTRLLQIIEKIYGDNAFSNPVFTEYKKALEAIERESKDNLDPAYQKTVIEPLARYVSYFPEVNEAIKRRNKKLLDYDQSRSKVRKLIDKPSEDPSRLPRAEQEANMARELYENLNTILVNDLPKLIDLRVPYLDPVFEALVKTELRFSQSGYEYLEGMRGALPVSMEGGDRRVDEVLQQMRELTICESKKEKKVKKSEGEVLRFQSPIAHPLADDKLTKKLFKTVKKASKVKHVRRGVKEVAKALRKGEKGLVIIAGDISPLDVISHMPVLCEDSNVPYIFVPSKEQLGEAGSTKRPTSVTMVVLGGKNKDTKAAEDYKELYDECFAQAKSLDEQLVY</sequence>
<evidence type="ECO:0000256" key="1">
    <source>
        <dbReference type="ARBA" id="ARBA00004245"/>
    </source>
</evidence>
<dbReference type="InterPro" id="IPR041694">
    <property type="entry name" value="ADH_N_2"/>
</dbReference>
<dbReference type="SUPFAM" id="SSF55315">
    <property type="entry name" value="L30e-like"/>
    <property type="match status" value="1"/>
</dbReference>
<dbReference type="InterPro" id="IPR011032">
    <property type="entry name" value="GroES-like_sf"/>
</dbReference>
<dbReference type="InterPro" id="IPR004148">
    <property type="entry name" value="BAR_dom"/>
</dbReference>
<dbReference type="Proteomes" id="UP000009138">
    <property type="component" value="Unassembled WGS sequence"/>
</dbReference>
<evidence type="ECO:0000256" key="2">
    <source>
        <dbReference type="ARBA" id="ARBA00004604"/>
    </source>
</evidence>
<keyword evidence="7" id="KW-0539">Nucleus</keyword>
<dbReference type="GO" id="GO:0005730">
    <property type="term" value="C:nucleolus"/>
    <property type="evidence" value="ECO:0007669"/>
    <property type="project" value="UniProtKB-SubCell"/>
</dbReference>
<dbReference type="GO" id="GO:0003723">
    <property type="term" value="F:RNA binding"/>
    <property type="evidence" value="ECO:0007669"/>
    <property type="project" value="InterPro"/>
</dbReference>
<dbReference type="InParanoid" id="I1CQU9"/>
<dbReference type="AlphaFoldDB" id="I1CQU9"/>
<dbReference type="OrthoDB" id="809632at2759"/>
<evidence type="ECO:0000256" key="3">
    <source>
        <dbReference type="ARBA" id="ARBA00007337"/>
    </source>
</evidence>
<dbReference type="InterPro" id="IPR002415">
    <property type="entry name" value="H/ACA_rnp_Nhp2-like"/>
</dbReference>
<dbReference type="OMA" id="YARIIAC"/>
<dbReference type="GO" id="GO:0016628">
    <property type="term" value="F:oxidoreductase activity, acting on the CH-CH group of donors, NAD or NADP as acceptor"/>
    <property type="evidence" value="ECO:0007669"/>
    <property type="project" value="InterPro"/>
</dbReference>
<dbReference type="InterPro" id="IPR013149">
    <property type="entry name" value="ADH-like_C"/>
</dbReference>
<reference evidence="10 11" key="1">
    <citation type="journal article" date="2009" name="PLoS Genet.">
        <title>Genomic analysis of the basal lineage fungus Rhizopus oryzae reveals a whole-genome duplication.</title>
        <authorList>
            <person name="Ma L.-J."/>
            <person name="Ibrahim A.S."/>
            <person name="Skory C."/>
            <person name="Grabherr M.G."/>
            <person name="Burger G."/>
            <person name="Butler M."/>
            <person name="Elias M."/>
            <person name="Idnurm A."/>
            <person name="Lang B.F."/>
            <person name="Sone T."/>
            <person name="Abe A."/>
            <person name="Calvo S.E."/>
            <person name="Corrochano L.M."/>
            <person name="Engels R."/>
            <person name="Fu J."/>
            <person name="Hansberg W."/>
            <person name="Kim J.-M."/>
            <person name="Kodira C.D."/>
            <person name="Koehrsen M.J."/>
            <person name="Liu B."/>
            <person name="Miranda-Saavedra D."/>
            <person name="O'Leary S."/>
            <person name="Ortiz-Castellanos L."/>
            <person name="Poulter R."/>
            <person name="Rodriguez-Romero J."/>
            <person name="Ruiz-Herrera J."/>
            <person name="Shen Y.-Q."/>
            <person name="Zeng Q."/>
            <person name="Galagan J."/>
            <person name="Birren B.W."/>
            <person name="Cuomo C.A."/>
            <person name="Wickes B.L."/>
        </authorList>
    </citation>
    <scope>NUCLEOTIDE SEQUENCE [LARGE SCALE GENOMIC DNA]</scope>
    <source>
        <strain evidence="11">RA 99-880 / ATCC MYA-4621 / FGSC 9543 / NRRL 43880</strain>
    </source>
</reference>
<dbReference type="SMART" id="SM00829">
    <property type="entry name" value="PKS_ER"/>
    <property type="match status" value="1"/>
</dbReference>
<dbReference type="InterPro" id="IPR027267">
    <property type="entry name" value="AH/BAR_dom_sf"/>
</dbReference>
<dbReference type="SUPFAM" id="SSF50129">
    <property type="entry name" value="GroES-like"/>
    <property type="match status" value="1"/>
</dbReference>
<dbReference type="Pfam" id="PF03114">
    <property type="entry name" value="BAR"/>
    <property type="match status" value="1"/>
</dbReference>
<dbReference type="InterPro" id="IPR004038">
    <property type="entry name" value="Ribosomal_eL8/eL30/eS12/Gad45"/>
</dbReference>
<dbReference type="VEuPathDB" id="FungiDB:RO3G_15540"/>
<dbReference type="GO" id="GO:0005856">
    <property type="term" value="C:cytoskeleton"/>
    <property type="evidence" value="ECO:0007669"/>
    <property type="project" value="UniProtKB-SubCell"/>
</dbReference>
<dbReference type="STRING" id="246409.I1CQU9"/>
<dbReference type="PANTHER" id="PTHR43205">
    <property type="entry name" value="PROSTAGLANDIN REDUCTASE"/>
    <property type="match status" value="1"/>
</dbReference>
<dbReference type="eggNOG" id="KOG3167">
    <property type="taxonomic scope" value="Eukaryota"/>
</dbReference>
<dbReference type="eggNOG" id="KOG1196">
    <property type="taxonomic scope" value="Eukaryota"/>
</dbReference>
<evidence type="ECO:0000256" key="7">
    <source>
        <dbReference type="ARBA" id="ARBA00023242"/>
    </source>
</evidence>
<evidence type="ECO:0000256" key="8">
    <source>
        <dbReference type="ARBA" id="ARBA00023274"/>
    </source>
</evidence>
<dbReference type="Pfam" id="PF00107">
    <property type="entry name" value="ADH_zinc_N"/>
    <property type="match status" value="1"/>
</dbReference>
<dbReference type="Pfam" id="PF01248">
    <property type="entry name" value="Ribosomal_L7Ae"/>
    <property type="match status" value="1"/>
</dbReference>
<dbReference type="Gene3D" id="3.90.180.10">
    <property type="entry name" value="Medium-chain alcohol dehydrogenases, catalytic domain"/>
    <property type="match status" value="1"/>
</dbReference>
<dbReference type="Gene3D" id="3.40.50.720">
    <property type="entry name" value="NAD(P)-binding Rossmann-like Domain"/>
    <property type="match status" value="1"/>
</dbReference>
<dbReference type="EMBL" id="CH476747">
    <property type="protein sequence ID" value="EIE90829.1"/>
    <property type="molecule type" value="Genomic_DNA"/>
</dbReference>
<protein>
    <recommendedName>
        <fullName evidence="9">BAR domain-containing protein</fullName>
    </recommendedName>
</protein>
<dbReference type="PROSITE" id="PS01082">
    <property type="entry name" value="RIBOSOMAL_L7AE"/>
    <property type="match status" value="1"/>
</dbReference>
<feature type="domain" description="BAR" evidence="9">
    <location>
        <begin position="363"/>
        <end position="583"/>
    </location>
</feature>
<evidence type="ECO:0000313" key="10">
    <source>
        <dbReference type="EMBL" id="EIE90829.1"/>
    </source>
</evidence>
<organism evidence="10 11">
    <name type="scientific">Rhizopus delemar (strain RA 99-880 / ATCC MYA-4621 / FGSC 9543 / NRRL 43880)</name>
    <name type="common">Mucormycosis agent</name>
    <name type="synonym">Rhizopus arrhizus var. delemar</name>
    <dbReference type="NCBI Taxonomy" id="246409"/>
    <lineage>
        <taxon>Eukaryota</taxon>
        <taxon>Fungi</taxon>
        <taxon>Fungi incertae sedis</taxon>
        <taxon>Mucoromycota</taxon>
        <taxon>Mucoromycotina</taxon>
        <taxon>Mucoromycetes</taxon>
        <taxon>Mucorales</taxon>
        <taxon>Mucorineae</taxon>
        <taxon>Rhizopodaceae</taxon>
        <taxon>Rhizopus</taxon>
    </lineage>
</organism>
<dbReference type="PRINTS" id="PR00881">
    <property type="entry name" value="L7ARS6FAMILY"/>
</dbReference>
<gene>
    <name evidence="10" type="ORF">RO3G_15540</name>
</gene>
<keyword evidence="11" id="KW-1185">Reference proteome</keyword>
<dbReference type="PRINTS" id="PR00883">
    <property type="entry name" value="NUCLEARHMG"/>
</dbReference>
<comment type="subcellular location">
    <subcellularLocation>
        <location evidence="1">Cytoplasm</location>
        <location evidence="1">Cytoskeleton</location>
    </subcellularLocation>
    <subcellularLocation>
        <location evidence="2">Nucleus</location>
        <location evidence="2">Nucleolus</location>
    </subcellularLocation>
</comment>
<keyword evidence="6" id="KW-0206">Cytoskeleton</keyword>
<dbReference type="PANTHER" id="PTHR43205:SF7">
    <property type="entry name" value="PROSTAGLANDIN REDUCTASE 1"/>
    <property type="match status" value="1"/>
</dbReference>
<evidence type="ECO:0000256" key="6">
    <source>
        <dbReference type="ARBA" id="ARBA00023212"/>
    </source>
</evidence>
<dbReference type="InterPro" id="IPR004037">
    <property type="entry name" value="Ribosomal_eL8-like_CS"/>
</dbReference>
<keyword evidence="8" id="KW-0687">Ribonucleoprotein</keyword>
<accession>I1CQU9</accession>
<proteinExistence type="inferred from homology"/>
<dbReference type="CDD" id="cd05288">
    <property type="entry name" value="PGDH"/>
    <property type="match status" value="1"/>
</dbReference>
<dbReference type="GO" id="GO:0042254">
    <property type="term" value="P:ribosome biogenesis"/>
    <property type="evidence" value="ECO:0007669"/>
    <property type="project" value="InterPro"/>
</dbReference>
<dbReference type="InterPro" id="IPR018492">
    <property type="entry name" value="Ribosomal_eL8/Nhp2"/>
</dbReference>
<dbReference type="SUPFAM" id="SSF51735">
    <property type="entry name" value="NAD(P)-binding Rossmann-fold domains"/>
    <property type="match status" value="1"/>
</dbReference>
<dbReference type="PROSITE" id="PS51021">
    <property type="entry name" value="BAR"/>
    <property type="match status" value="1"/>
</dbReference>